<dbReference type="EMBL" id="CP032705">
    <property type="protein sequence ID" value="QDY44503.1"/>
    <property type="molecule type" value="Genomic_DNA"/>
</dbReference>
<gene>
    <name evidence="2" type="ORF">D8B20_21500</name>
</gene>
<dbReference type="SUPFAM" id="SSF101082">
    <property type="entry name" value="Typo IV secretion system protein TraC"/>
    <property type="match status" value="1"/>
</dbReference>
<dbReference type="KEGG" id="pdis:D8B20_21500"/>
<dbReference type="Gene3D" id="1.20.58.430">
    <property type="entry name" value="Type IV secretion system, VirB5-domain"/>
    <property type="match status" value="1"/>
</dbReference>
<sequence>MKLKRFAAALAVAGLLSSSFNVSATGIPVVDAAGNLQEMQHWLERVKQWTQTAAHYRSQLEAYKNQLATQTGLRDIVGLVNQGKSLKNDLVNLQKQGISLNDLLVSGNAPTGALESLYNKYKAFDVCDAEQAAAYLSVCKQETVNKAYAVEQTVEVQNSINETLDDISSLSDRIANAQDSKESMDLANAIQVKSVRLNTLTMQWEMNMKAAEQRDKLLAAKREKAHNQQQLEAPVLEFN</sequence>
<dbReference type="InterPro" id="IPR023220">
    <property type="entry name" value="T4SS_VirB5-domain"/>
</dbReference>
<geneLocation type="plasmid" evidence="2 3">
    <name>unnamed3</name>
</geneLocation>
<organism evidence="2 3">
    <name type="scientific">Candidatus Pantoea soli</name>
    <dbReference type="NCBI Taxonomy" id="3098669"/>
    <lineage>
        <taxon>Bacteria</taxon>
        <taxon>Pseudomonadati</taxon>
        <taxon>Pseudomonadota</taxon>
        <taxon>Gammaproteobacteria</taxon>
        <taxon>Enterobacterales</taxon>
        <taxon>Erwiniaceae</taxon>
        <taxon>Pantoea</taxon>
    </lineage>
</organism>
<dbReference type="RefSeq" id="WP_145892144.1">
    <property type="nucleotide sequence ID" value="NZ_CP032705.1"/>
</dbReference>
<dbReference type="Pfam" id="PF07996">
    <property type="entry name" value="T4SS"/>
    <property type="match status" value="1"/>
</dbReference>
<keyword evidence="2" id="KW-0614">Plasmid</keyword>
<dbReference type="AlphaFoldDB" id="A0A518XJY6"/>
<feature type="chain" id="PRO_5022006848" evidence="1">
    <location>
        <begin position="25"/>
        <end position="239"/>
    </location>
</feature>
<evidence type="ECO:0000313" key="2">
    <source>
        <dbReference type="EMBL" id="QDY44503.1"/>
    </source>
</evidence>
<evidence type="ECO:0000256" key="1">
    <source>
        <dbReference type="SAM" id="SignalP"/>
    </source>
</evidence>
<dbReference type="OrthoDB" id="6538940at2"/>
<reference evidence="2 3" key="1">
    <citation type="submission" date="2018-10" db="EMBL/GenBank/DDBJ databases">
        <title>Genome Sequencing of Pantoea dispersa DSM 32899.</title>
        <authorList>
            <person name="Nawrath M."/>
            <person name="Ottenheim C."/>
            <person name="Wilm A."/>
            <person name="Zimmermann W."/>
            <person name="Wu J.C."/>
        </authorList>
    </citation>
    <scope>NUCLEOTIDE SEQUENCE [LARGE SCALE GENOMIC DNA]</scope>
    <source>
        <strain evidence="2 3">DSM 32899</strain>
        <plasmid evidence="2 3">unnamed3</plasmid>
    </source>
</reference>
<keyword evidence="1" id="KW-0732">Signal</keyword>
<feature type="signal peptide" evidence="1">
    <location>
        <begin position="1"/>
        <end position="24"/>
    </location>
</feature>
<evidence type="ECO:0000313" key="3">
    <source>
        <dbReference type="Proteomes" id="UP000319411"/>
    </source>
</evidence>
<proteinExistence type="predicted"/>
<protein>
    <submittedName>
        <fullName evidence="2">Type IV secretion system protein VirB5</fullName>
    </submittedName>
</protein>
<dbReference type="InterPro" id="IPR014158">
    <property type="entry name" value="T4SS_VirB5"/>
</dbReference>
<dbReference type="Proteomes" id="UP000319411">
    <property type="component" value="Plasmid unnamed3"/>
</dbReference>
<accession>A0A518XJY6</accession>
<name>A0A518XJY6_9GAMM</name>
<keyword evidence="3" id="KW-1185">Reference proteome</keyword>